<evidence type="ECO:0000313" key="2">
    <source>
        <dbReference type="EMBL" id="EPI48539.1"/>
    </source>
</evidence>
<dbReference type="PATRIC" id="fig|1261066.4.peg.563"/>
<reference evidence="2 3" key="1">
    <citation type="submission" date="2013-06" db="EMBL/GenBank/DDBJ databases">
        <authorList>
            <person name="Weinstock G."/>
            <person name="Sodergren E."/>
            <person name="Lobos E.A."/>
            <person name="Fulton L."/>
            <person name="Fulton R."/>
            <person name="Courtney L."/>
            <person name="Fronick C."/>
            <person name="O'Laughlin M."/>
            <person name="Godfrey J."/>
            <person name="Wilson R.M."/>
            <person name="Miner T."/>
            <person name="Farmer C."/>
            <person name="Delehaunty K."/>
            <person name="Cordes M."/>
            <person name="Minx P."/>
            <person name="Tomlinson C."/>
            <person name="Chen J."/>
            <person name="Wollam A."/>
            <person name="Pepin K.H."/>
            <person name="Bhonagiri V."/>
            <person name="Zhang X."/>
            <person name="Warren W."/>
            <person name="Mitreva M."/>
            <person name="Mardis E.R."/>
            <person name="Wilson R.K."/>
        </authorList>
    </citation>
    <scope>NUCLEOTIDE SEQUENCE [LARGE SCALE GENOMIC DNA]</scope>
    <source>
        <strain evidence="2 3">JCP8108</strain>
    </source>
</reference>
<keyword evidence="1" id="KW-0812">Transmembrane</keyword>
<feature type="transmembrane region" description="Helical" evidence="1">
    <location>
        <begin position="86"/>
        <end position="107"/>
    </location>
</feature>
<dbReference type="AlphaFoldDB" id="S4GQK5"/>
<keyword evidence="1" id="KW-1133">Transmembrane helix</keyword>
<evidence type="ECO:0000256" key="1">
    <source>
        <dbReference type="SAM" id="Phobius"/>
    </source>
</evidence>
<feature type="transmembrane region" description="Helical" evidence="1">
    <location>
        <begin position="49"/>
        <end position="66"/>
    </location>
</feature>
<dbReference type="Proteomes" id="UP000014521">
    <property type="component" value="Unassembled WGS sequence"/>
</dbReference>
<name>S4GQK5_GARVA</name>
<dbReference type="EMBL" id="ATJJ01000031">
    <property type="protein sequence ID" value="EPI48539.1"/>
    <property type="molecule type" value="Genomic_DNA"/>
</dbReference>
<dbReference type="HOGENOM" id="CLU_2232671_0_0_11"/>
<comment type="caution">
    <text evidence="2">The sequence shown here is derived from an EMBL/GenBank/DDBJ whole genome shotgun (WGS) entry which is preliminary data.</text>
</comment>
<protein>
    <recommendedName>
        <fullName evidence="4">Peptidase A8</fullName>
    </recommendedName>
</protein>
<proteinExistence type="predicted"/>
<accession>S4GQK5</accession>
<gene>
    <name evidence="2" type="ORF">HMPREF1581_00613</name>
</gene>
<keyword evidence="1" id="KW-0472">Membrane</keyword>
<organism evidence="2 3">
    <name type="scientific">Gardnerella vaginalis JCP8108</name>
    <dbReference type="NCBI Taxonomy" id="1261066"/>
    <lineage>
        <taxon>Bacteria</taxon>
        <taxon>Bacillati</taxon>
        <taxon>Actinomycetota</taxon>
        <taxon>Actinomycetes</taxon>
        <taxon>Bifidobacteriales</taxon>
        <taxon>Bifidobacteriaceae</taxon>
        <taxon>Gardnerella</taxon>
    </lineage>
</organism>
<sequence length="117" mass="12936">MVEDLIGQEGFMLDMLFALVAVISMLIGLVLSVMLWVKSSKSVKELYKNAYAYAIIDVVLGVLSYISYAATINSVDIDVREFYTNYFTAPLIVLAVLVVSIAAITLFKSKKIAMQNN</sequence>
<evidence type="ECO:0000313" key="3">
    <source>
        <dbReference type="Proteomes" id="UP000014521"/>
    </source>
</evidence>
<evidence type="ECO:0008006" key="4">
    <source>
        <dbReference type="Google" id="ProtNLM"/>
    </source>
</evidence>
<feature type="transmembrane region" description="Helical" evidence="1">
    <location>
        <begin position="15"/>
        <end position="37"/>
    </location>
</feature>